<dbReference type="RefSeq" id="WP_117384062.1">
    <property type="nucleotide sequence ID" value="NZ_QWDE01000003.1"/>
</dbReference>
<feature type="coiled-coil region" evidence="1">
    <location>
        <begin position="71"/>
        <end position="98"/>
    </location>
</feature>
<evidence type="ECO:0008006" key="4">
    <source>
        <dbReference type="Google" id="ProtNLM"/>
    </source>
</evidence>
<accession>A0A3E2NM13</accession>
<keyword evidence="1" id="KW-0175">Coiled coil</keyword>
<gene>
    <name evidence="2" type="ORF">DYU05_15510</name>
</gene>
<evidence type="ECO:0000256" key="1">
    <source>
        <dbReference type="SAM" id="Coils"/>
    </source>
</evidence>
<dbReference type="Pfam" id="PF13591">
    <property type="entry name" value="MerR_2"/>
    <property type="match status" value="1"/>
</dbReference>
<sequence length="98" mass="11429">METRDLISIQDFCVYNKVEYTFIDHLKDAGLIEVTLVDQTAFIPTVQIQRVERLVRLHTQLDINPQGVVAIDSLLEKLDLMQQEISLLRSKLRLYEEV</sequence>
<keyword evidence="3" id="KW-1185">Reference proteome</keyword>
<name>A0A3E2NM13_9SPHI</name>
<dbReference type="Gene3D" id="1.10.1660.10">
    <property type="match status" value="1"/>
</dbReference>
<protein>
    <recommendedName>
        <fullName evidence="4">MerR family transcriptional regulator</fullName>
    </recommendedName>
</protein>
<evidence type="ECO:0000313" key="2">
    <source>
        <dbReference type="EMBL" id="RFZ82036.1"/>
    </source>
</evidence>
<dbReference type="Proteomes" id="UP000260823">
    <property type="component" value="Unassembled WGS sequence"/>
</dbReference>
<proteinExistence type="predicted"/>
<dbReference type="AlphaFoldDB" id="A0A3E2NM13"/>
<dbReference type="EMBL" id="QWDE01000003">
    <property type="protein sequence ID" value="RFZ82036.1"/>
    <property type="molecule type" value="Genomic_DNA"/>
</dbReference>
<dbReference type="OrthoDB" id="1494789at2"/>
<organism evidence="2 3">
    <name type="scientific">Mucilaginibacter terrenus</name>
    <dbReference type="NCBI Taxonomy" id="2482727"/>
    <lineage>
        <taxon>Bacteria</taxon>
        <taxon>Pseudomonadati</taxon>
        <taxon>Bacteroidota</taxon>
        <taxon>Sphingobacteriia</taxon>
        <taxon>Sphingobacteriales</taxon>
        <taxon>Sphingobacteriaceae</taxon>
        <taxon>Mucilaginibacter</taxon>
    </lineage>
</organism>
<evidence type="ECO:0000313" key="3">
    <source>
        <dbReference type="Proteomes" id="UP000260823"/>
    </source>
</evidence>
<reference evidence="2 3" key="1">
    <citation type="submission" date="2018-08" db="EMBL/GenBank/DDBJ databases">
        <title>Mucilaginibacter terrae sp. nov., isolated from manganese diggings.</title>
        <authorList>
            <person name="Huang Y."/>
            <person name="Zhou Z."/>
        </authorList>
    </citation>
    <scope>NUCLEOTIDE SEQUENCE [LARGE SCALE GENOMIC DNA]</scope>
    <source>
        <strain evidence="2 3">ZH6</strain>
    </source>
</reference>
<comment type="caution">
    <text evidence="2">The sequence shown here is derived from an EMBL/GenBank/DDBJ whole genome shotgun (WGS) entry which is preliminary data.</text>
</comment>